<accession>A0A8S9QR63</accession>
<name>A0A8S9QR63_BRACR</name>
<reference evidence="1" key="1">
    <citation type="submission" date="2019-12" db="EMBL/GenBank/DDBJ databases">
        <title>Genome sequencing and annotation of Brassica cretica.</title>
        <authorList>
            <person name="Studholme D.J."/>
            <person name="Sarris P."/>
        </authorList>
    </citation>
    <scope>NUCLEOTIDE SEQUENCE</scope>
    <source>
        <strain evidence="1">PFS-109/04</strain>
        <tissue evidence="1">Leaf</tissue>
    </source>
</reference>
<sequence length="74" mass="8274">MHGFVSYQRFGRALSLRAWLELGRYVATEHPSRSVTKSSVATSLARARSLRSDQAWLELGRYVATERDGCSVAT</sequence>
<evidence type="ECO:0000313" key="1">
    <source>
        <dbReference type="EMBL" id="KAF3553708.1"/>
    </source>
</evidence>
<organism evidence="1 2">
    <name type="scientific">Brassica cretica</name>
    <name type="common">Mustard</name>
    <dbReference type="NCBI Taxonomy" id="69181"/>
    <lineage>
        <taxon>Eukaryota</taxon>
        <taxon>Viridiplantae</taxon>
        <taxon>Streptophyta</taxon>
        <taxon>Embryophyta</taxon>
        <taxon>Tracheophyta</taxon>
        <taxon>Spermatophyta</taxon>
        <taxon>Magnoliopsida</taxon>
        <taxon>eudicotyledons</taxon>
        <taxon>Gunneridae</taxon>
        <taxon>Pentapetalae</taxon>
        <taxon>rosids</taxon>
        <taxon>malvids</taxon>
        <taxon>Brassicales</taxon>
        <taxon>Brassicaceae</taxon>
        <taxon>Brassiceae</taxon>
        <taxon>Brassica</taxon>
    </lineage>
</organism>
<protein>
    <submittedName>
        <fullName evidence="1">Uncharacterized protein</fullName>
    </submittedName>
</protein>
<dbReference type="Proteomes" id="UP000712600">
    <property type="component" value="Unassembled WGS sequence"/>
</dbReference>
<proteinExistence type="predicted"/>
<dbReference type="EMBL" id="QGKX02000996">
    <property type="protein sequence ID" value="KAF3553708.1"/>
    <property type="molecule type" value="Genomic_DNA"/>
</dbReference>
<evidence type="ECO:0000313" key="2">
    <source>
        <dbReference type="Proteomes" id="UP000712600"/>
    </source>
</evidence>
<gene>
    <name evidence="1" type="ORF">F2Q69_00014852</name>
</gene>
<dbReference type="AlphaFoldDB" id="A0A8S9QR63"/>
<comment type="caution">
    <text evidence="1">The sequence shown here is derived from an EMBL/GenBank/DDBJ whole genome shotgun (WGS) entry which is preliminary data.</text>
</comment>